<comment type="caution">
    <text evidence="1">The sequence shown here is derived from an EMBL/GenBank/DDBJ whole genome shotgun (WGS) entry which is preliminary data.</text>
</comment>
<gene>
    <name evidence="1" type="ORF">F4820DRAFT_442346</name>
</gene>
<organism evidence="1 2">
    <name type="scientific">Hypoxylon rubiginosum</name>
    <dbReference type="NCBI Taxonomy" id="110542"/>
    <lineage>
        <taxon>Eukaryota</taxon>
        <taxon>Fungi</taxon>
        <taxon>Dikarya</taxon>
        <taxon>Ascomycota</taxon>
        <taxon>Pezizomycotina</taxon>
        <taxon>Sordariomycetes</taxon>
        <taxon>Xylariomycetidae</taxon>
        <taxon>Xylariales</taxon>
        <taxon>Hypoxylaceae</taxon>
        <taxon>Hypoxylon</taxon>
    </lineage>
</organism>
<sequence>MAADSGRPGVRLAAQVYESRPRNDAPAALNHTSHTSPAAFSPSASPQAILLEPGATEANLYRQVLHLIRETGQFVDDISARYFQGIHRYLPVRSRTRFHKSLITLGAVPSAGFSALLLSICLATSSSRATNTRPFDRRSLHLATRSFLAQVQVSFRPSIYLIQARLLLAVYDYMRGRPDDAFASIAGCARMAYAARLHLYNHPSLQPPGFQEAATNVDTDVDTDLQLEAKEAANTWWGIAICERTFFCEVTIPEQPLVTVIPNGDALLPTEHAILKQVKYLDSNLIPRVAVSSLSSANIKKFSRTT</sequence>
<name>A0ACB9YHR7_9PEZI</name>
<dbReference type="EMBL" id="MU393763">
    <property type="protein sequence ID" value="KAI4858494.1"/>
    <property type="molecule type" value="Genomic_DNA"/>
</dbReference>
<dbReference type="Proteomes" id="UP001497700">
    <property type="component" value="Unassembled WGS sequence"/>
</dbReference>
<keyword evidence="2" id="KW-1185">Reference proteome</keyword>
<reference evidence="1 2" key="1">
    <citation type="journal article" date="2022" name="New Phytol.">
        <title>Ecological generalism drives hyperdiversity of secondary metabolite gene clusters in xylarialean endophytes.</title>
        <authorList>
            <person name="Franco M.E.E."/>
            <person name="Wisecaver J.H."/>
            <person name="Arnold A.E."/>
            <person name="Ju Y.M."/>
            <person name="Slot J.C."/>
            <person name="Ahrendt S."/>
            <person name="Moore L.P."/>
            <person name="Eastman K.E."/>
            <person name="Scott K."/>
            <person name="Konkel Z."/>
            <person name="Mondo S.J."/>
            <person name="Kuo A."/>
            <person name="Hayes R.D."/>
            <person name="Haridas S."/>
            <person name="Andreopoulos B."/>
            <person name="Riley R."/>
            <person name="LaButti K."/>
            <person name="Pangilinan J."/>
            <person name="Lipzen A."/>
            <person name="Amirebrahimi M."/>
            <person name="Yan J."/>
            <person name="Adam C."/>
            <person name="Keymanesh K."/>
            <person name="Ng V."/>
            <person name="Louie K."/>
            <person name="Northen T."/>
            <person name="Drula E."/>
            <person name="Henrissat B."/>
            <person name="Hsieh H.M."/>
            <person name="Youens-Clark K."/>
            <person name="Lutzoni F."/>
            <person name="Miadlikowska J."/>
            <person name="Eastwood D.C."/>
            <person name="Hamelin R.C."/>
            <person name="Grigoriev I.V."/>
            <person name="U'Ren J.M."/>
        </authorList>
    </citation>
    <scope>NUCLEOTIDE SEQUENCE [LARGE SCALE GENOMIC DNA]</scope>
    <source>
        <strain evidence="1 2">CBS 119005</strain>
    </source>
</reference>
<proteinExistence type="predicted"/>
<accession>A0ACB9YHR7</accession>
<protein>
    <submittedName>
        <fullName evidence="1">Uncharacterized protein</fullName>
    </submittedName>
</protein>
<evidence type="ECO:0000313" key="2">
    <source>
        <dbReference type="Proteomes" id="UP001497700"/>
    </source>
</evidence>
<evidence type="ECO:0000313" key="1">
    <source>
        <dbReference type="EMBL" id="KAI4858494.1"/>
    </source>
</evidence>